<dbReference type="GO" id="GO:0009739">
    <property type="term" value="P:response to gibberellin"/>
    <property type="evidence" value="ECO:0007669"/>
    <property type="project" value="InterPro"/>
</dbReference>
<dbReference type="AlphaFoldDB" id="A0A218WYG8"/>
<gene>
    <name evidence="2" type="ORF">CDL15_Pgr017016</name>
</gene>
<evidence type="ECO:0000256" key="1">
    <source>
        <dbReference type="SAM" id="MobiDB-lite"/>
    </source>
</evidence>
<proteinExistence type="predicted"/>
<dbReference type="PANTHER" id="PTHR46547">
    <property type="entry name" value="ZINC FINGER PROTEIN GIS"/>
    <property type="match status" value="1"/>
</dbReference>
<evidence type="ECO:0000313" key="2">
    <source>
        <dbReference type="EMBL" id="OWM77618.1"/>
    </source>
</evidence>
<dbReference type="InterPro" id="IPR044291">
    <property type="entry name" value="GIS/GIS2/ZFP8"/>
</dbReference>
<sequence length="99" mass="11864">MVENMNSSEEVKDVNNTENGESRRRFECHYCYRNFPTSQALGGYQIVHNRECQNAKRTHLQSTMVHDSDPSLLLFHFIYVHFRLIEEEEEKDVRVMVLW</sequence>
<evidence type="ECO:0000313" key="3">
    <source>
        <dbReference type="Proteomes" id="UP000197138"/>
    </source>
</evidence>
<feature type="region of interest" description="Disordered" evidence="1">
    <location>
        <begin position="1"/>
        <end position="21"/>
    </location>
</feature>
<dbReference type="PANTHER" id="PTHR46547:SF7">
    <property type="entry name" value="ZINC FINGER PROTEIN GIS"/>
    <property type="match status" value="1"/>
</dbReference>
<reference evidence="3" key="1">
    <citation type="journal article" date="2017" name="Plant J.">
        <title>The pomegranate (Punica granatum L.) genome and the genomics of punicalagin biosynthesis.</title>
        <authorList>
            <person name="Qin G."/>
            <person name="Xu C."/>
            <person name="Ming R."/>
            <person name="Tang H."/>
            <person name="Guyot R."/>
            <person name="Kramer E.M."/>
            <person name="Hu Y."/>
            <person name="Yi X."/>
            <person name="Qi Y."/>
            <person name="Xu X."/>
            <person name="Gao Z."/>
            <person name="Pan H."/>
            <person name="Jian J."/>
            <person name="Tian Y."/>
            <person name="Yue Z."/>
            <person name="Xu Y."/>
        </authorList>
    </citation>
    <scope>NUCLEOTIDE SEQUENCE [LARGE SCALE GENOMIC DNA]</scope>
    <source>
        <strain evidence="3">cv. Dabenzi</strain>
    </source>
</reference>
<dbReference type="Proteomes" id="UP000197138">
    <property type="component" value="Unassembled WGS sequence"/>
</dbReference>
<protein>
    <recommendedName>
        <fullName evidence="4">C2H2-type domain-containing protein</fullName>
    </recommendedName>
</protein>
<organism evidence="2 3">
    <name type="scientific">Punica granatum</name>
    <name type="common">Pomegranate</name>
    <dbReference type="NCBI Taxonomy" id="22663"/>
    <lineage>
        <taxon>Eukaryota</taxon>
        <taxon>Viridiplantae</taxon>
        <taxon>Streptophyta</taxon>
        <taxon>Embryophyta</taxon>
        <taxon>Tracheophyta</taxon>
        <taxon>Spermatophyta</taxon>
        <taxon>Magnoliopsida</taxon>
        <taxon>eudicotyledons</taxon>
        <taxon>Gunneridae</taxon>
        <taxon>Pentapetalae</taxon>
        <taxon>rosids</taxon>
        <taxon>malvids</taxon>
        <taxon>Myrtales</taxon>
        <taxon>Lythraceae</taxon>
        <taxon>Punica</taxon>
    </lineage>
</organism>
<accession>A0A218WYG8</accession>
<feature type="compositionally biased region" description="Basic and acidic residues" evidence="1">
    <location>
        <begin position="9"/>
        <end position="21"/>
    </location>
</feature>
<dbReference type="GO" id="GO:0003700">
    <property type="term" value="F:DNA-binding transcription factor activity"/>
    <property type="evidence" value="ECO:0007669"/>
    <property type="project" value="InterPro"/>
</dbReference>
<evidence type="ECO:0008006" key="4">
    <source>
        <dbReference type="Google" id="ProtNLM"/>
    </source>
</evidence>
<dbReference type="EMBL" id="MTKT01002534">
    <property type="protein sequence ID" value="OWM77618.1"/>
    <property type="molecule type" value="Genomic_DNA"/>
</dbReference>
<comment type="caution">
    <text evidence="2">The sequence shown here is derived from an EMBL/GenBank/DDBJ whole genome shotgun (WGS) entry which is preliminary data.</text>
</comment>
<name>A0A218WYG8_PUNGR</name>
<dbReference type="GO" id="GO:0010090">
    <property type="term" value="P:trichome morphogenesis"/>
    <property type="evidence" value="ECO:0007669"/>
    <property type="project" value="InterPro"/>
</dbReference>